<evidence type="ECO:0000313" key="2">
    <source>
        <dbReference type="Proteomes" id="UP001228049"/>
    </source>
</evidence>
<evidence type="ECO:0000313" key="1">
    <source>
        <dbReference type="EMBL" id="KAK1879518.1"/>
    </source>
</evidence>
<dbReference type="AlphaFoldDB" id="A0AAD9BDP7"/>
<name>A0AAD9BDP7_DISEL</name>
<proteinExistence type="predicted"/>
<organism evidence="1 2">
    <name type="scientific">Dissostichus eleginoides</name>
    <name type="common">Patagonian toothfish</name>
    <name type="synonym">Dissostichus amissus</name>
    <dbReference type="NCBI Taxonomy" id="100907"/>
    <lineage>
        <taxon>Eukaryota</taxon>
        <taxon>Metazoa</taxon>
        <taxon>Chordata</taxon>
        <taxon>Craniata</taxon>
        <taxon>Vertebrata</taxon>
        <taxon>Euteleostomi</taxon>
        <taxon>Actinopterygii</taxon>
        <taxon>Neopterygii</taxon>
        <taxon>Teleostei</taxon>
        <taxon>Neoteleostei</taxon>
        <taxon>Acanthomorphata</taxon>
        <taxon>Eupercaria</taxon>
        <taxon>Perciformes</taxon>
        <taxon>Notothenioidei</taxon>
        <taxon>Nototheniidae</taxon>
        <taxon>Dissostichus</taxon>
    </lineage>
</organism>
<accession>A0AAD9BDP7</accession>
<feature type="non-terminal residue" evidence="1">
    <location>
        <position position="87"/>
    </location>
</feature>
<dbReference type="Proteomes" id="UP001228049">
    <property type="component" value="Unassembled WGS sequence"/>
</dbReference>
<reference evidence="1" key="1">
    <citation type="submission" date="2023-04" db="EMBL/GenBank/DDBJ databases">
        <title>Chromosome-level genome of Chaenocephalus aceratus.</title>
        <authorList>
            <person name="Park H."/>
        </authorList>
    </citation>
    <scope>NUCLEOTIDE SEQUENCE</scope>
    <source>
        <strain evidence="1">DE</strain>
        <tissue evidence="1">Muscle</tissue>
    </source>
</reference>
<comment type="caution">
    <text evidence="1">The sequence shown here is derived from an EMBL/GenBank/DDBJ whole genome shotgun (WGS) entry which is preliminary data.</text>
</comment>
<sequence>MEPDPGDVEPLDPVLERLLSDTVSRERGWIRVYVDCLVFVPFLFLKIRVSESCETLRETSPCSTDCCSHVSKLLNEALRSLSYVIER</sequence>
<keyword evidence="2" id="KW-1185">Reference proteome</keyword>
<dbReference type="EMBL" id="JASDAP010000026">
    <property type="protein sequence ID" value="KAK1879518.1"/>
    <property type="molecule type" value="Genomic_DNA"/>
</dbReference>
<gene>
    <name evidence="1" type="ORF">KUDE01_027638</name>
</gene>
<protein>
    <submittedName>
        <fullName evidence="1">Heme A synthase</fullName>
    </submittedName>
</protein>